<evidence type="ECO:0000256" key="4">
    <source>
        <dbReference type="ARBA" id="ARBA00022723"/>
    </source>
</evidence>
<evidence type="ECO:0000313" key="10">
    <source>
        <dbReference type="EMBL" id="KAL2061812.1"/>
    </source>
</evidence>
<dbReference type="PANTHER" id="PTHR33577:SF1">
    <property type="entry name" value="HEME HALOPEROXIDASE FAMILY PROFILE DOMAIN-CONTAINING PROTEIN"/>
    <property type="match status" value="1"/>
</dbReference>
<gene>
    <name evidence="10" type="ORF">VTL71DRAFT_7190</name>
</gene>
<keyword evidence="8" id="KW-0732">Signal</keyword>
<sequence length="426" mass="45270">MVKLSVLSILPAVVTAWPGVMELNSQLNKRVEPAPRDPLFLSNKPNTGVPTNIFNAEEQFVDVRDGSKNPFISPSKSDLRGQCPGLNAAANHNFFPRNGKVTIDQTATGLAKAYGMSPELAIALAVIAVALSGDPLTGTWSIGAGFPATIPLIGGQPSGIVGTHDRYEGDASIIRGDAYLNNGRVGVFQDRSWEHLWALAEDGLTFDKISTQSDYVTRWSKENNPYFFQAPFSGLVAPAAHHFVIHFMSNHSAEVPGGTLTREVLKSFFSVTGDEPGKFVHHPGQERIPENWYRRPGSLPHTLPGVFSDLLTTNAQYPGIVGVGGNTGTVNSYAGVDLADLTGGVFNLGKLAEGNNGACFFLQAATAGLPDTADSALGSVESLLGWATKELGPITSKLGCPQLASFNNSLFDAFPGAKYQSTGLKL</sequence>
<dbReference type="EMBL" id="JAZHXI010000018">
    <property type="protein sequence ID" value="KAL2061812.1"/>
    <property type="molecule type" value="Genomic_DNA"/>
</dbReference>
<dbReference type="Pfam" id="PF01328">
    <property type="entry name" value="Peroxidase_2"/>
    <property type="match status" value="1"/>
</dbReference>
<dbReference type="Proteomes" id="UP001595075">
    <property type="component" value="Unassembled WGS sequence"/>
</dbReference>
<evidence type="ECO:0000259" key="9">
    <source>
        <dbReference type="PROSITE" id="PS51405"/>
    </source>
</evidence>
<keyword evidence="4" id="KW-0479">Metal-binding</keyword>
<comment type="similarity">
    <text evidence="7">Belongs to the chloroperoxidase family.</text>
</comment>
<dbReference type="PROSITE" id="PS51405">
    <property type="entry name" value="HEME_HALOPEROXIDASE"/>
    <property type="match status" value="1"/>
</dbReference>
<dbReference type="InterPro" id="IPR036851">
    <property type="entry name" value="Chloroperoxidase-like_sf"/>
</dbReference>
<dbReference type="InterPro" id="IPR000028">
    <property type="entry name" value="Chloroperoxidase"/>
</dbReference>
<feature type="signal peptide" evidence="8">
    <location>
        <begin position="1"/>
        <end position="16"/>
    </location>
</feature>
<evidence type="ECO:0000256" key="6">
    <source>
        <dbReference type="ARBA" id="ARBA00023004"/>
    </source>
</evidence>
<proteinExistence type="inferred from homology"/>
<name>A0ABR4BW03_9HELO</name>
<keyword evidence="3" id="KW-0349">Heme</keyword>
<evidence type="ECO:0000256" key="1">
    <source>
        <dbReference type="ARBA" id="ARBA00001970"/>
    </source>
</evidence>
<keyword evidence="11" id="KW-1185">Reference proteome</keyword>
<evidence type="ECO:0000256" key="7">
    <source>
        <dbReference type="ARBA" id="ARBA00025795"/>
    </source>
</evidence>
<dbReference type="PANTHER" id="PTHR33577">
    <property type="entry name" value="STERIGMATOCYSTIN BIOSYNTHESIS PEROXIDASE STCC-RELATED"/>
    <property type="match status" value="1"/>
</dbReference>
<keyword evidence="2" id="KW-0575">Peroxidase</keyword>
<dbReference type="SUPFAM" id="SSF47571">
    <property type="entry name" value="Cloroperoxidase"/>
    <property type="match status" value="1"/>
</dbReference>
<evidence type="ECO:0000313" key="11">
    <source>
        <dbReference type="Proteomes" id="UP001595075"/>
    </source>
</evidence>
<dbReference type="Gene3D" id="1.10.489.10">
    <property type="entry name" value="Chloroperoxidase-like"/>
    <property type="match status" value="1"/>
</dbReference>
<keyword evidence="6" id="KW-0408">Iron</keyword>
<organism evidence="10 11">
    <name type="scientific">Oculimacula yallundae</name>
    <dbReference type="NCBI Taxonomy" id="86028"/>
    <lineage>
        <taxon>Eukaryota</taxon>
        <taxon>Fungi</taxon>
        <taxon>Dikarya</taxon>
        <taxon>Ascomycota</taxon>
        <taxon>Pezizomycotina</taxon>
        <taxon>Leotiomycetes</taxon>
        <taxon>Helotiales</taxon>
        <taxon>Ploettnerulaceae</taxon>
        <taxon>Oculimacula</taxon>
    </lineage>
</organism>
<evidence type="ECO:0000256" key="2">
    <source>
        <dbReference type="ARBA" id="ARBA00022559"/>
    </source>
</evidence>
<evidence type="ECO:0000256" key="3">
    <source>
        <dbReference type="ARBA" id="ARBA00022617"/>
    </source>
</evidence>
<accession>A0ABR4BW03</accession>
<feature type="chain" id="PRO_5046185452" description="Heme haloperoxidase family profile domain-containing protein" evidence="8">
    <location>
        <begin position="17"/>
        <end position="426"/>
    </location>
</feature>
<protein>
    <recommendedName>
        <fullName evidence="9">Heme haloperoxidase family profile domain-containing protein</fullName>
    </recommendedName>
</protein>
<keyword evidence="5" id="KW-0560">Oxidoreductase</keyword>
<comment type="cofactor">
    <cofactor evidence="1">
        <name>heme b</name>
        <dbReference type="ChEBI" id="CHEBI:60344"/>
    </cofactor>
</comment>
<evidence type="ECO:0000256" key="8">
    <source>
        <dbReference type="SAM" id="SignalP"/>
    </source>
</evidence>
<feature type="domain" description="Heme haloperoxidase family profile" evidence="9">
    <location>
        <begin position="67"/>
        <end position="312"/>
    </location>
</feature>
<evidence type="ECO:0000256" key="5">
    <source>
        <dbReference type="ARBA" id="ARBA00023002"/>
    </source>
</evidence>
<comment type="caution">
    <text evidence="10">The sequence shown here is derived from an EMBL/GenBank/DDBJ whole genome shotgun (WGS) entry which is preliminary data.</text>
</comment>
<reference evidence="10 11" key="1">
    <citation type="journal article" date="2024" name="Commun. Biol.">
        <title>Comparative genomic analysis of thermophilic fungi reveals convergent evolutionary adaptations and gene losses.</title>
        <authorList>
            <person name="Steindorff A.S."/>
            <person name="Aguilar-Pontes M.V."/>
            <person name="Robinson A.J."/>
            <person name="Andreopoulos B."/>
            <person name="LaButti K."/>
            <person name="Kuo A."/>
            <person name="Mondo S."/>
            <person name="Riley R."/>
            <person name="Otillar R."/>
            <person name="Haridas S."/>
            <person name="Lipzen A."/>
            <person name="Grimwood J."/>
            <person name="Schmutz J."/>
            <person name="Clum A."/>
            <person name="Reid I.D."/>
            <person name="Moisan M.C."/>
            <person name="Butler G."/>
            <person name="Nguyen T.T.M."/>
            <person name="Dewar K."/>
            <person name="Conant G."/>
            <person name="Drula E."/>
            <person name="Henrissat B."/>
            <person name="Hansel C."/>
            <person name="Singer S."/>
            <person name="Hutchinson M.I."/>
            <person name="de Vries R.P."/>
            <person name="Natvig D.O."/>
            <person name="Powell A.J."/>
            <person name="Tsang A."/>
            <person name="Grigoriev I.V."/>
        </authorList>
    </citation>
    <scope>NUCLEOTIDE SEQUENCE [LARGE SCALE GENOMIC DNA]</scope>
    <source>
        <strain evidence="10 11">CBS 494.80</strain>
    </source>
</reference>